<proteinExistence type="predicted"/>
<reference evidence="1" key="1">
    <citation type="submission" date="2013-08" db="EMBL/GenBank/DDBJ databases">
        <title>Gene expansion shapes genome architecture in the human pathogen Lichtheimia corymbifera: an evolutionary genomics analysis in the ancient terrestrial Mucorales (Mucoromycotina).</title>
        <authorList>
            <person name="Schwartze V.U."/>
            <person name="Winter S."/>
            <person name="Shelest E."/>
            <person name="Marcet-Houben M."/>
            <person name="Horn F."/>
            <person name="Wehner S."/>
            <person name="Hoffmann K."/>
            <person name="Riege K."/>
            <person name="Sammeth M."/>
            <person name="Nowrousian M."/>
            <person name="Valiante V."/>
            <person name="Linde J."/>
            <person name="Jacobsen I.D."/>
            <person name="Marz M."/>
            <person name="Brakhage A.A."/>
            <person name="Gabaldon T."/>
            <person name="Bocker S."/>
            <person name="Voigt K."/>
        </authorList>
    </citation>
    <scope>NUCLEOTIDE SEQUENCE [LARGE SCALE GENOMIC DNA]</scope>
    <source>
        <strain evidence="1">FSU 9682</strain>
    </source>
</reference>
<organism evidence="1 2">
    <name type="scientific">Lichtheimia corymbifera JMRC:FSU:9682</name>
    <dbReference type="NCBI Taxonomy" id="1263082"/>
    <lineage>
        <taxon>Eukaryota</taxon>
        <taxon>Fungi</taxon>
        <taxon>Fungi incertae sedis</taxon>
        <taxon>Mucoromycota</taxon>
        <taxon>Mucoromycotina</taxon>
        <taxon>Mucoromycetes</taxon>
        <taxon>Mucorales</taxon>
        <taxon>Lichtheimiaceae</taxon>
        <taxon>Lichtheimia</taxon>
    </lineage>
</organism>
<evidence type="ECO:0000313" key="1">
    <source>
        <dbReference type="EMBL" id="CDH61219.1"/>
    </source>
</evidence>
<keyword evidence="2" id="KW-1185">Reference proteome</keyword>
<evidence type="ECO:0000313" key="2">
    <source>
        <dbReference type="Proteomes" id="UP000027586"/>
    </source>
</evidence>
<protein>
    <submittedName>
        <fullName evidence="1">Uncharacterized protein</fullName>
    </submittedName>
</protein>
<comment type="caution">
    <text evidence="1">The sequence shown here is derived from an EMBL/GenBank/DDBJ whole genome shotgun (WGS) entry which is preliminary data.</text>
</comment>
<dbReference type="VEuPathDB" id="FungiDB:LCOR_11999.1"/>
<sequence>MSDEEDVMADDDGVSVITKIFRPAWRSKRANEFFERVDAAERQHNVNNRARRQQRIRGNIQIEVVQMLRPSTKMVAQM</sequence>
<dbReference type="AlphaFoldDB" id="A0A068SG09"/>
<dbReference type="EMBL" id="CBTN010000157">
    <property type="protein sequence ID" value="CDH61219.1"/>
    <property type="molecule type" value="Genomic_DNA"/>
</dbReference>
<name>A0A068SG09_9FUNG</name>
<accession>A0A068SG09</accession>
<dbReference type="OrthoDB" id="10634867at2759"/>
<gene>
    <name evidence="1" type="ORF">LCOR_11999.1</name>
</gene>
<dbReference type="Proteomes" id="UP000027586">
    <property type="component" value="Unassembled WGS sequence"/>
</dbReference>